<reference evidence="2 3" key="1">
    <citation type="submission" date="2019-02" db="EMBL/GenBank/DDBJ databases">
        <title>Genome sequencing of the rare red list fungi Phlebia centrifuga.</title>
        <authorList>
            <person name="Buettner E."/>
            <person name="Kellner H."/>
        </authorList>
    </citation>
    <scope>NUCLEOTIDE SEQUENCE [LARGE SCALE GENOMIC DNA]</scope>
    <source>
        <strain evidence="2 3">DSM 108282</strain>
    </source>
</reference>
<organism evidence="2 3">
    <name type="scientific">Hermanssonia centrifuga</name>
    <dbReference type="NCBI Taxonomy" id="98765"/>
    <lineage>
        <taxon>Eukaryota</taxon>
        <taxon>Fungi</taxon>
        <taxon>Dikarya</taxon>
        <taxon>Basidiomycota</taxon>
        <taxon>Agaricomycotina</taxon>
        <taxon>Agaricomycetes</taxon>
        <taxon>Polyporales</taxon>
        <taxon>Meruliaceae</taxon>
        <taxon>Hermanssonia</taxon>
    </lineage>
</organism>
<evidence type="ECO:0000313" key="3">
    <source>
        <dbReference type="Proteomes" id="UP000309038"/>
    </source>
</evidence>
<sequence>MPLYGKGHTAAVTDDNPYFETLAALDAWADKNPHKQTVLGYKPRSSTGTPSKSPGKLLVCHDYKGGYKEKPSALAYTFNFWPYCETFIYFAHHRVTIPPSGWSTAAHRQGVRMLGTLIFEGSGEPDCLRLLVGRLPQAQTGPARSAPNAPLPVSPYYARLLANVAHLRGFDGYLLNVECPLRGGIEQTRALSAWITLLEKELKRVVGDHAQVVWYDSVILDGQLRWQDRLNSLNLPFFIPSSSFFTNYTWPPENPSRTAQYFRALNPSHLTCPSPKVLSDIFVGIDVWGRGQHGGGGLACYKSLEHIHPEGLSTALFGHAWTWETMEEKPGFTWEKWWDHERTLWVGPSDPSAVANVAVPAWPEKQKPCTTGHGGFKPVGAFFDILPPPNPAQLTFYTSFSPGVGRAWFVNGGKVLQTENGWTDVDKNCSLGNLLWPSPTLTWEDTDRADPVPKATSIVCMDDAWIGGSSLKLSLKVAGSDAEDAFFRCFWIPFQSLSLTPKKPYTVTLVFKTSSSHTVDFDLGLSAKRLDGSPSSGYDNIEITPLNHLSGDLSGGWTKLSIDVVVPSDLHPNTDVLVATGLVIGFATEDPTIPLDLTLLLGSLTVYPSLPSTYTSTPHPKLLWANFEKTKTPAPPSGGVHIMSMRRSSNTKKLVGDLIWGIGEHIDAATAITVAGPDDPNPAWTFAPTSPVLMYFNVYVLAHDNVGADALKPEDAVFVGTTGLKGREERFVVDPAGLPPNVQSAGTRTVRFYVQGVTERGDVLPWEDCVFVDVPV</sequence>
<dbReference type="Gene3D" id="2.60.120.260">
    <property type="entry name" value="Galactose-binding domain-like"/>
    <property type="match status" value="1"/>
</dbReference>
<evidence type="ECO:0000259" key="1">
    <source>
        <dbReference type="Pfam" id="PF03644"/>
    </source>
</evidence>
<dbReference type="InterPro" id="IPR005201">
    <property type="entry name" value="TIM_ENGase"/>
</dbReference>
<dbReference type="PANTHER" id="PTHR13246">
    <property type="entry name" value="ENDO BETA N-ACETYLGLUCOSAMINIDASE"/>
    <property type="match status" value="1"/>
</dbReference>
<feature type="domain" description="Cytosolic endo-beta-N-acetylglucosaminidase TIM barrel" evidence="1">
    <location>
        <begin position="69"/>
        <end position="408"/>
    </location>
</feature>
<dbReference type="Gene3D" id="3.20.20.80">
    <property type="entry name" value="Glycosidases"/>
    <property type="match status" value="1"/>
</dbReference>
<dbReference type="GO" id="GO:0033925">
    <property type="term" value="F:mannosyl-glycoprotein endo-beta-N-acetylglucosaminidase activity"/>
    <property type="evidence" value="ECO:0007669"/>
    <property type="project" value="UniProtKB-EC"/>
</dbReference>
<keyword evidence="3" id="KW-1185">Reference proteome</keyword>
<accession>A0A4S4KUM8</accession>
<evidence type="ECO:0000313" key="2">
    <source>
        <dbReference type="EMBL" id="THH02227.1"/>
    </source>
</evidence>
<dbReference type="GO" id="GO:0005829">
    <property type="term" value="C:cytosol"/>
    <property type="evidence" value="ECO:0007669"/>
    <property type="project" value="UniProtKB-SubCell"/>
</dbReference>
<proteinExistence type="predicted"/>
<dbReference type="PANTHER" id="PTHR13246:SF1">
    <property type="entry name" value="CYTOSOLIC ENDO-BETA-N-ACETYLGLUCOSAMINIDASE"/>
    <property type="match status" value="1"/>
</dbReference>
<comment type="caution">
    <text evidence="2">The sequence shown here is derived from an EMBL/GenBank/DDBJ whole genome shotgun (WGS) entry which is preliminary data.</text>
</comment>
<gene>
    <name evidence="2" type="ORF">EW026_g611</name>
</gene>
<dbReference type="EMBL" id="SGPJ01000009">
    <property type="protein sequence ID" value="THH02227.1"/>
    <property type="molecule type" value="Genomic_DNA"/>
</dbReference>
<protein>
    <recommendedName>
        <fullName evidence="1">Cytosolic endo-beta-N-acetylglucosaminidase TIM barrel domain-containing protein</fullName>
    </recommendedName>
</protein>
<dbReference type="Proteomes" id="UP000309038">
    <property type="component" value="Unassembled WGS sequence"/>
</dbReference>
<dbReference type="AlphaFoldDB" id="A0A4S4KUM8"/>
<name>A0A4S4KUM8_9APHY</name>
<dbReference type="Pfam" id="PF03644">
    <property type="entry name" value="Glyco_hydro_85"/>
    <property type="match status" value="1"/>
</dbReference>
<dbReference type="InterPro" id="IPR032979">
    <property type="entry name" value="ENGase"/>
</dbReference>